<dbReference type="InParanoid" id="A0A1V9X6A6"/>
<proteinExistence type="predicted"/>
<dbReference type="Proteomes" id="UP000192247">
    <property type="component" value="Unassembled WGS sequence"/>
</dbReference>
<dbReference type="AlphaFoldDB" id="A0A1V9X6A6"/>
<name>A0A1V9X6A6_9ACAR</name>
<organism evidence="1 2">
    <name type="scientific">Tropilaelaps mercedesae</name>
    <dbReference type="NCBI Taxonomy" id="418985"/>
    <lineage>
        <taxon>Eukaryota</taxon>
        <taxon>Metazoa</taxon>
        <taxon>Ecdysozoa</taxon>
        <taxon>Arthropoda</taxon>
        <taxon>Chelicerata</taxon>
        <taxon>Arachnida</taxon>
        <taxon>Acari</taxon>
        <taxon>Parasitiformes</taxon>
        <taxon>Mesostigmata</taxon>
        <taxon>Gamasina</taxon>
        <taxon>Dermanyssoidea</taxon>
        <taxon>Laelapidae</taxon>
        <taxon>Tropilaelaps</taxon>
    </lineage>
</organism>
<sequence length="409" mass="45682">MEHRSDIAVLLRRLRRFGIHIDEVNSAILSKLVRCVRHVPTSPDRQLLIRAVEQLVADEPPTDFDRSVFSELDEVLREHPDCVFHTLRVILALTKFSTGLRHAIEAGVHHSLKRLVSSPLPYQIVNECLAVLTAMVKTALHAGGEQCYVALAELDMGAVLVKLARQRLLASLGGQSFAADCDAYPEHATSGALTPVWRSLLVNTGSLATMIKACSDLYCQAVFSRWSGELQHWSDLLITVMEGPIRRYEPHPGPSFYEALQLCISYASEYSAIAIIEQLDALMKGRPDLPIVSQVVDANLIESALRRCPVKSIVENYYPVTNGAVGIGRRVLELIVVVLRELPDRSDGHYRINVISILLDHHVRSLFDRAAPTSLRDVLDSLFSHLCRLVPGWCPEIDFRRYLLTGMVD</sequence>
<evidence type="ECO:0000313" key="1">
    <source>
        <dbReference type="EMBL" id="OQR69027.1"/>
    </source>
</evidence>
<comment type="caution">
    <text evidence="1">The sequence shown here is derived from an EMBL/GenBank/DDBJ whole genome shotgun (WGS) entry which is preliminary data.</text>
</comment>
<accession>A0A1V9X6A6</accession>
<evidence type="ECO:0000313" key="2">
    <source>
        <dbReference type="Proteomes" id="UP000192247"/>
    </source>
</evidence>
<dbReference type="EMBL" id="MNPL01022462">
    <property type="protein sequence ID" value="OQR69027.1"/>
    <property type="molecule type" value="Genomic_DNA"/>
</dbReference>
<gene>
    <name evidence="1" type="ORF">BIW11_12518</name>
</gene>
<reference evidence="1 2" key="1">
    <citation type="journal article" date="2017" name="Gigascience">
        <title>Draft genome of the honey bee ectoparasitic mite, Tropilaelaps mercedesae, is shaped by the parasitic life history.</title>
        <authorList>
            <person name="Dong X."/>
            <person name="Armstrong S.D."/>
            <person name="Xia D."/>
            <person name="Makepeace B.L."/>
            <person name="Darby A.C."/>
            <person name="Kadowaki T."/>
        </authorList>
    </citation>
    <scope>NUCLEOTIDE SEQUENCE [LARGE SCALE GENOMIC DNA]</scope>
    <source>
        <strain evidence="1">Wuxi-XJTLU</strain>
    </source>
</reference>
<protein>
    <submittedName>
        <fullName evidence="1">Uncharacterized protein</fullName>
    </submittedName>
</protein>
<keyword evidence="2" id="KW-1185">Reference proteome</keyword>